<evidence type="ECO:0000313" key="4">
    <source>
        <dbReference type="Proteomes" id="UP001153076"/>
    </source>
</evidence>
<protein>
    <submittedName>
        <fullName evidence="3">Uncharacterized protein</fullName>
    </submittedName>
</protein>
<accession>A0A9Q1Q4Q0</accession>
<evidence type="ECO:0000313" key="3">
    <source>
        <dbReference type="EMBL" id="KAJ8429133.1"/>
    </source>
</evidence>
<proteinExistence type="predicted"/>
<dbReference type="EMBL" id="JAKOGI010000930">
    <property type="protein sequence ID" value="KAJ8429133.1"/>
    <property type="molecule type" value="Genomic_DNA"/>
</dbReference>
<feature type="region of interest" description="Disordered" evidence="1">
    <location>
        <begin position="82"/>
        <end position="114"/>
    </location>
</feature>
<evidence type="ECO:0000313" key="2">
    <source>
        <dbReference type="EMBL" id="KAJ8429127.1"/>
    </source>
</evidence>
<dbReference type="Proteomes" id="UP001153076">
    <property type="component" value="Unassembled WGS sequence"/>
</dbReference>
<feature type="compositionally biased region" description="Polar residues" evidence="1">
    <location>
        <begin position="103"/>
        <end position="114"/>
    </location>
</feature>
<name>A0A9Q1Q4Q0_9CARY</name>
<keyword evidence="4" id="KW-1185">Reference proteome</keyword>
<dbReference type="AlphaFoldDB" id="A0A9Q1Q4Q0"/>
<gene>
    <name evidence="2" type="ORF">Cgig2_016410</name>
    <name evidence="3" type="ORF">Cgig2_016416</name>
</gene>
<organism evidence="3 4">
    <name type="scientific">Carnegiea gigantea</name>
    <dbReference type="NCBI Taxonomy" id="171969"/>
    <lineage>
        <taxon>Eukaryota</taxon>
        <taxon>Viridiplantae</taxon>
        <taxon>Streptophyta</taxon>
        <taxon>Embryophyta</taxon>
        <taxon>Tracheophyta</taxon>
        <taxon>Spermatophyta</taxon>
        <taxon>Magnoliopsida</taxon>
        <taxon>eudicotyledons</taxon>
        <taxon>Gunneridae</taxon>
        <taxon>Pentapetalae</taxon>
        <taxon>Caryophyllales</taxon>
        <taxon>Cactineae</taxon>
        <taxon>Cactaceae</taxon>
        <taxon>Cactoideae</taxon>
        <taxon>Echinocereeae</taxon>
        <taxon>Carnegiea</taxon>
    </lineage>
</organism>
<comment type="caution">
    <text evidence="3">The sequence shown here is derived from an EMBL/GenBank/DDBJ whole genome shotgun (WGS) entry which is preliminary data.</text>
</comment>
<dbReference type="EMBL" id="JAKOGI010000930">
    <property type="protein sequence ID" value="KAJ8429127.1"/>
    <property type="molecule type" value="Genomic_DNA"/>
</dbReference>
<reference evidence="3" key="1">
    <citation type="submission" date="2022-04" db="EMBL/GenBank/DDBJ databases">
        <title>Carnegiea gigantea Genome sequencing and assembly v2.</title>
        <authorList>
            <person name="Copetti D."/>
            <person name="Sanderson M.J."/>
            <person name="Burquez A."/>
            <person name="Wojciechowski M.F."/>
        </authorList>
    </citation>
    <scope>NUCLEOTIDE SEQUENCE</scope>
    <source>
        <strain evidence="3">SGP5-SGP5p</strain>
        <tissue evidence="3">Aerial part</tissue>
    </source>
</reference>
<evidence type="ECO:0000256" key="1">
    <source>
        <dbReference type="SAM" id="MobiDB-lite"/>
    </source>
</evidence>
<sequence>MVEDNGGQNGNNTLVMSSIESQSQNNACKSKVLTKSRKRKNILLKKKTRFIPRSPLAPITSVVNPLNAPVFSSFQALPRNDNLNKENQVPINDDSDQVERLDSSGQWDTQSYAAPLGSNNTETSCVIETPPCVVVQLVNLHDPKILTLFETKISEQ</sequence>